<evidence type="ECO:0000259" key="2">
    <source>
        <dbReference type="Pfam" id="PF22746"/>
    </source>
</evidence>
<dbReference type="InterPro" id="IPR053959">
    <property type="entry name" value="YvlB/LiaX_N"/>
</dbReference>
<keyword evidence="4" id="KW-1185">Reference proteome</keyword>
<accession>A0A1M6HY53</accession>
<dbReference type="EMBL" id="FQZS01000025">
    <property type="protein sequence ID" value="SHJ27156.1"/>
    <property type="molecule type" value="Genomic_DNA"/>
</dbReference>
<evidence type="ECO:0000313" key="3">
    <source>
        <dbReference type="EMBL" id="SHJ27156.1"/>
    </source>
</evidence>
<feature type="domain" description="YvlB/LiaX N-terminal" evidence="2">
    <location>
        <begin position="2"/>
        <end position="31"/>
    </location>
</feature>
<protein>
    <submittedName>
        <fullName evidence="3">DUF4097 and DUF4098 domain-containing protein YvlB</fullName>
    </submittedName>
</protein>
<dbReference type="AlphaFoldDB" id="A0A1M6HY53"/>
<dbReference type="RefSeq" id="WP_073027081.1">
    <property type="nucleotide sequence ID" value="NZ_FQZS01000025.1"/>
</dbReference>
<dbReference type="STRING" id="1122184.SAMN02745176_02986"/>
<dbReference type="OrthoDB" id="9808584at2"/>
<sequence>MEEKIMILKMLEEGKITSEEALKLLESIEKTGIKTDKADQINYDENLNEKFNEKINKFTKKAEKFADKFGPDFISKIESVSSDFADAAVKFADKMVNYINSGFSNSDIYKTATKNFCFPINDNDIGKLVIKTQNLSVTTDYTDSNEITMDMKVKLLFEEENVDKFIFTKTENGVIYLYTDFPIRTWGSLAISLPRSIENLEIETSNSKCILENFKGKILHCSTSNGKIEINGCQIEDLNAITSNSKINIFDSSSHKAKIHTSNSNIEIKNSFFDDFISYTSNGSINLSNFDCLSGGEASYMLQTSNGKIKIQLPKNNSSGYKIKARTSLGNINTSNLDSSFIINKGHENIKAEADIVSNGYESFSKKLCIEASTSNSSINITKD</sequence>
<dbReference type="Pfam" id="PF13349">
    <property type="entry name" value="DUF4097"/>
    <property type="match status" value="1"/>
</dbReference>
<proteinExistence type="predicted"/>
<gene>
    <name evidence="3" type="ORF">SAMN02745176_02986</name>
</gene>
<name>A0A1M6HY53_9FIRM</name>
<dbReference type="InterPro" id="IPR025164">
    <property type="entry name" value="Toastrack_DUF4097"/>
</dbReference>
<dbReference type="Proteomes" id="UP000184442">
    <property type="component" value="Unassembled WGS sequence"/>
</dbReference>
<organism evidence="3 4">
    <name type="scientific">Lutispora thermophila DSM 19022</name>
    <dbReference type="NCBI Taxonomy" id="1122184"/>
    <lineage>
        <taxon>Bacteria</taxon>
        <taxon>Bacillati</taxon>
        <taxon>Bacillota</taxon>
        <taxon>Clostridia</taxon>
        <taxon>Lutisporales</taxon>
        <taxon>Lutisporaceae</taxon>
        <taxon>Lutispora</taxon>
    </lineage>
</organism>
<dbReference type="Pfam" id="PF22746">
    <property type="entry name" value="SHOCT-like_DUF2089-C"/>
    <property type="match status" value="1"/>
</dbReference>
<evidence type="ECO:0000259" key="1">
    <source>
        <dbReference type="Pfam" id="PF13349"/>
    </source>
</evidence>
<reference evidence="3 4" key="1">
    <citation type="submission" date="2016-11" db="EMBL/GenBank/DDBJ databases">
        <authorList>
            <person name="Jaros S."/>
            <person name="Januszkiewicz K."/>
            <person name="Wedrychowicz H."/>
        </authorList>
    </citation>
    <scope>NUCLEOTIDE SEQUENCE [LARGE SCALE GENOMIC DNA]</scope>
    <source>
        <strain evidence="3 4">DSM 19022</strain>
    </source>
</reference>
<evidence type="ECO:0000313" key="4">
    <source>
        <dbReference type="Proteomes" id="UP000184442"/>
    </source>
</evidence>
<feature type="domain" description="DUF4097" evidence="1">
    <location>
        <begin position="127"/>
        <end position="336"/>
    </location>
</feature>